<evidence type="ECO:0000256" key="1">
    <source>
        <dbReference type="ARBA" id="ARBA00022857"/>
    </source>
</evidence>
<comment type="caution">
    <text evidence="6">The sequence shown here is derived from an EMBL/GenBank/DDBJ whole genome shotgun (WGS) entry which is preliminary data.</text>
</comment>
<evidence type="ECO:0000256" key="4">
    <source>
        <dbReference type="ARBA" id="ARBA00042123"/>
    </source>
</evidence>
<name>A0AAD7RKC8_9TELE</name>
<dbReference type="Pfam" id="PF08240">
    <property type="entry name" value="ADH_N"/>
    <property type="match status" value="1"/>
</dbReference>
<protein>
    <recommendedName>
        <fullName evidence="3">Enoyl-[acyl-carrier-protein] reductase, mitochondrial</fullName>
    </recommendedName>
    <alternativeName>
        <fullName evidence="4">2-enoyl thioester reductase</fullName>
    </alternativeName>
</protein>
<keyword evidence="2" id="KW-0560">Oxidoreductase</keyword>
<evidence type="ECO:0000256" key="2">
    <source>
        <dbReference type="ARBA" id="ARBA00023002"/>
    </source>
</evidence>
<dbReference type="EMBL" id="JAINUG010000238">
    <property type="protein sequence ID" value="KAJ8385913.1"/>
    <property type="molecule type" value="Genomic_DNA"/>
</dbReference>
<accession>A0AAD7RKC8</accession>
<dbReference type="GO" id="GO:0016491">
    <property type="term" value="F:oxidoreductase activity"/>
    <property type="evidence" value="ECO:0007669"/>
    <property type="project" value="UniProtKB-KW"/>
</dbReference>
<dbReference type="InterPro" id="IPR011032">
    <property type="entry name" value="GroES-like_sf"/>
</dbReference>
<dbReference type="PANTHER" id="PTHR43981">
    <property type="entry name" value="ENOYL-[ACYL-CARRIER-PROTEIN] REDUCTASE, MITOCHONDRIAL"/>
    <property type="match status" value="1"/>
</dbReference>
<dbReference type="SUPFAM" id="SSF50129">
    <property type="entry name" value="GroES-like"/>
    <property type="match status" value="1"/>
</dbReference>
<evidence type="ECO:0000313" key="6">
    <source>
        <dbReference type="EMBL" id="KAJ8385913.1"/>
    </source>
</evidence>
<keyword evidence="7" id="KW-1185">Reference proteome</keyword>
<gene>
    <name evidence="6" type="ORF">AAFF_G00178750</name>
</gene>
<feature type="domain" description="Alcohol dehydrogenase-like N-terminal" evidence="5">
    <location>
        <begin position="62"/>
        <end position="145"/>
    </location>
</feature>
<dbReference type="Gene3D" id="3.90.180.10">
    <property type="entry name" value="Medium-chain alcohol dehydrogenases, catalytic domain"/>
    <property type="match status" value="1"/>
</dbReference>
<dbReference type="InterPro" id="IPR013154">
    <property type="entry name" value="ADH-like_N"/>
</dbReference>
<sequence>MRRALCSVAQVRVPVPALRERGRWLVGVRRLFHSCSALVYRQHGAHADVIRMEELPLPALGQHCVRLKMLAAPVNPADINMLQGTYPILPPFPAIGGNEGVGEVVEVGSGITSLSPGDWVIPVGAGFGTWRTEAVCDVNDIIRVPKDISLLKARGHHRDVNDIIRVPKDTAYQDALH</sequence>
<organism evidence="6 7">
    <name type="scientific">Aldrovandia affinis</name>
    <dbReference type="NCBI Taxonomy" id="143900"/>
    <lineage>
        <taxon>Eukaryota</taxon>
        <taxon>Metazoa</taxon>
        <taxon>Chordata</taxon>
        <taxon>Craniata</taxon>
        <taxon>Vertebrata</taxon>
        <taxon>Euteleostomi</taxon>
        <taxon>Actinopterygii</taxon>
        <taxon>Neopterygii</taxon>
        <taxon>Teleostei</taxon>
        <taxon>Notacanthiformes</taxon>
        <taxon>Halosauridae</taxon>
        <taxon>Aldrovandia</taxon>
    </lineage>
</organism>
<dbReference type="GO" id="GO:0006631">
    <property type="term" value="P:fatty acid metabolic process"/>
    <property type="evidence" value="ECO:0007669"/>
    <property type="project" value="TreeGrafter"/>
</dbReference>
<evidence type="ECO:0000259" key="5">
    <source>
        <dbReference type="Pfam" id="PF08240"/>
    </source>
</evidence>
<dbReference type="FunFam" id="3.90.180.10:FF:000010">
    <property type="entry name" value="Enoyl-[acyl-carrier-protein] reductase, mitochondrial"/>
    <property type="match status" value="1"/>
</dbReference>
<dbReference type="AlphaFoldDB" id="A0AAD7RKC8"/>
<evidence type="ECO:0000256" key="3">
    <source>
        <dbReference type="ARBA" id="ARBA00041058"/>
    </source>
</evidence>
<dbReference type="PANTHER" id="PTHR43981:SF4">
    <property type="entry name" value="ENOYL-[ACYL-CARRIER-PROTEIN] REDUCTASE, MITOCHONDRIAL-LIKE"/>
    <property type="match status" value="1"/>
</dbReference>
<dbReference type="GO" id="GO:0005739">
    <property type="term" value="C:mitochondrion"/>
    <property type="evidence" value="ECO:0007669"/>
    <property type="project" value="TreeGrafter"/>
</dbReference>
<dbReference type="InterPro" id="IPR051034">
    <property type="entry name" value="Mito_Enoyl-ACP_Reductase"/>
</dbReference>
<proteinExistence type="predicted"/>
<dbReference type="Proteomes" id="UP001221898">
    <property type="component" value="Unassembled WGS sequence"/>
</dbReference>
<reference evidence="6" key="1">
    <citation type="journal article" date="2023" name="Science">
        <title>Genome structures resolve the early diversification of teleost fishes.</title>
        <authorList>
            <person name="Parey E."/>
            <person name="Louis A."/>
            <person name="Montfort J."/>
            <person name="Bouchez O."/>
            <person name="Roques C."/>
            <person name="Iampietro C."/>
            <person name="Lluch J."/>
            <person name="Castinel A."/>
            <person name="Donnadieu C."/>
            <person name="Desvignes T."/>
            <person name="Floi Bucao C."/>
            <person name="Jouanno E."/>
            <person name="Wen M."/>
            <person name="Mejri S."/>
            <person name="Dirks R."/>
            <person name="Jansen H."/>
            <person name="Henkel C."/>
            <person name="Chen W.J."/>
            <person name="Zahm M."/>
            <person name="Cabau C."/>
            <person name="Klopp C."/>
            <person name="Thompson A.W."/>
            <person name="Robinson-Rechavi M."/>
            <person name="Braasch I."/>
            <person name="Lecointre G."/>
            <person name="Bobe J."/>
            <person name="Postlethwait J.H."/>
            <person name="Berthelot C."/>
            <person name="Roest Crollius H."/>
            <person name="Guiguen Y."/>
        </authorList>
    </citation>
    <scope>NUCLEOTIDE SEQUENCE</scope>
    <source>
        <strain evidence="6">NC1722</strain>
    </source>
</reference>
<evidence type="ECO:0000313" key="7">
    <source>
        <dbReference type="Proteomes" id="UP001221898"/>
    </source>
</evidence>
<keyword evidence="1" id="KW-0521">NADP</keyword>